<dbReference type="GO" id="GO:0016887">
    <property type="term" value="F:ATP hydrolysis activity"/>
    <property type="evidence" value="ECO:0007669"/>
    <property type="project" value="TreeGrafter"/>
</dbReference>
<dbReference type="PROSITE" id="PS51192">
    <property type="entry name" value="HELICASE_ATP_BIND_1"/>
    <property type="match status" value="1"/>
</dbReference>
<dbReference type="InterPro" id="IPR006483">
    <property type="entry name" value="CRISPR-assoc_Cas3_HD"/>
</dbReference>
<dbReference type="InterPro" id="IPR014001">
    <property type="entry name" value="Helicase_ATP-bd"/>
</dbReference>
<evidence type="ECO:0000256" key="5">
    <source>
        <dbReference type="ARBA" id="ARBA00022741"/>
    </source>
</evidence>
<dbReference type="EMBL" id="QUBQ01000001">
    <property type="protein sequence ID" value="REK76414.1"/>
    <property type="molecule type" value="Genomic_DNA"/>
</dbReference>
<gene>
    <name evidence="12" type="primary">cas3</name>
    <name evidence="12" type="ORF">DX130_05065</name>
</gene>
<evidence type="ECO:0000256" key="1">
    <source>
        <dbReference type="ARBA" id="ARBA00006847"/>
    </source>
</evidence>
<dbReference type="PROSITE" id="PS51643">
    <property type="entry name" value="HD_CAS3"/>
    <property type="match status" value="1"/>
</dbReference>
<dbReference type="SUPFAM" id="SSF109604">
    <property type="entry name" value="HD-domain/PDEase-like"/>
    <property type="match status" value="1"/>
</dbReference>
<evidence type="ECO:0000256" key="4">
    <source>
        <dbReference type="ARBA" id="ARBA00022723"/>
    </source>
</evidence>
<dbReference type="CDD" id="cd17930">
    <property type="entry name" value="DEXHc_cas3"/>
    <property type="match status" value="1"/>
</dbReference>
<feature type="domain" description="Helicase ATP-binding" evidence="10">
    <location>
        <begin position="284"/>
        <end position="471"/>
    </location>
</feature>
<dbReference type="Pfam" id="PF22590">
    <property type="entry name" value="Cas3-like_C_2"/>
    <property type="match status" value="1"/>
</dbReference>
<dbReference type="Gene3D" id="3.40.50.300">
    <property type="entry name" value="P-loop containing nucleotide triphosphate hydrolases"/>
    <property type="match status" value="2"/>
</dbReference>
<comment type="similarity">
    <text evidence="1">In the N-terminal section; belongs to the CRISPR-associated nuclease Cas3-HD family.</text>
</comment>
<dbReference type="Pfam" id="PF00270">
    <property type="entry name" value="DEAD"/>
    <property type="match status" value="1"/>
</dbReference>
<dbReference type="GO" id="GO:0003677">
    <property type="term" value="F:DNA binding"/>
    <property type="evidence" value="ECO:0007669"/>
    <property type="project" value="TreeGrafter"/>
</dbReference>
<dbReference type="SMART" id="SM00487">
    <property type="entry name" value="DEXDc"/>
    <property type="match status" value="1"/>
</dbReference>
<dbReference type="NCBIfam" id="TIGR01596">
    <property type="entry name" value="cas3_HD"/>
    <property type="match status" value="1"/>
</dbReference>
<evidence type="ECO:0000256" key="9">
    <source>
        <dbReference type="ARBA" id="ARBA00023118"/>
    </source>
</evidence>
<keyword evidence="8" id="KW-0067">ATP-binding</keyword>
<dbReference type="InterPro" id="IPR006474">
    <property type="entry name" value="Helicase_Cas3_CRISPR-ass_core"/>
</dbReference>
<dbReference type="NCBIfam" id="TIGR01587">
    <property type="entry name" value="cas3_core"/>
    <property type="match status" value="1"/>
</dbReference>
<evidence type="ECO:0000256" key="8">
    <source>
        <dbReference type="ARBA" id="ARBA00022840"/>
    </source>
</evidence>
<dbReference type="Pfam" id="PF18019">
    <property type="entry name" value="Cas3_HD"/>
    <property type="match status" value="1"/>
</dbReference>
<accession>A0A371PJS6</accession>
<dbReference type="InterPro" id="IPR011545">
    <property type="entry name" value="DEAD/DEAH_box_helicase_dom"/>
</dbReference>
<name>A0A371PJS6_9BACL</name>
<dbReference type="InterPro" id="IPR038257">
    <property type="entry name" value="CRISPR-assoc_Cas3_HD_sf"/>
</dbReference>
<dbReference type="GO" id="GO:0004518">
    <property type="term" value="F:nuclease activity"/>
    <property type="evidence" value="ECO:0007669"/>
    <property type="project" value="UniProtKB-KW"/>
</dbReference>
<evidence type="ECO:0000259" key="10">
    <source>
        <dbReference type="PROSITE" id="PS51192"/>
    </source>
</evidence>
<dbReference type="GO" id="GO:0051607">
    <property type="term" value="P:defense response to virus"/>
    <property type="evidence" value="ECO:0007669"/>
    <property type="project" value="UniProtKB-KW"/>
</dbReference>
<evidence type="ECO:0000256" key="2">
    <source>
        <dbReference type="ARBA" id="ARBA00009046"/>
    </source>
</evidence>
<dbReference type="GO" id="GO:0046872">
    <property type="term" value="F:metal ion binding"/>
    <property type="evidence" value="ECO:0007669"/>
    <property type="project" value="UniProtKB-KW"/>
</dbReference>
<organism evidence="12 13">
    <name type="scientific">Paenibacillus paeoniae</name>
    <dbReference type="NCBI Taxonomy" id="2292705"/>
    <lineage>
        <taxon>Bacteria</taxon>
        <taxon>Bacillati</taxon>
        <taxon>Bacillota</taxon>
        <taxon>Bacilli</taxon>
        <taxon>Bacillales</taxon>
        <taxon>Paenibacillaceae</taxon>
        <taxon>Paenibacillus</taxon>
    </lineage>
</organism>
<evidence type="ECO:0000313" key="12">
    <source>
        <dbReference type="EMBL" id="REK76414.1"/>
    </source>
</evidence>
<dbReference type="AlphaFoldDB" id="A0A371PJS6"/>
<feature type="domain" description="HD Cas3-type" evidence="11">
    <location>
        <begin position="46"/>
        <end position="227"/>
    </location>
</feature>
<dbReference type="PANTHER" id="PTHR47962:SF5">
    <property type="entry name" value="ATP-DEPENDENT HELICASE LHR-RELATED"/>
    <property type="match status" value="1"/>
</dbReference>
<comment type="similarity">
    <text evidence="2">In the central section; belongs to the CRISPR-associated helicase Cas3 family.</text>
</comment>
<evidence type="ECO:0000256" key="7">
    <source>
        <dbReference type="ARBA" id="ARBA00022806"/>
    </source>
</evidence>
<evidence type="ECO:0000256" key="6">
    <source>
        <dbReference type="ARBA" id="ARBA00022801"/>
    </source>
</evidence>
<dbReference type="GO" id="GO:0004386">
    <property type="term" value="F:helicase activity"/>
    <property type="evidence" value="ECO:0007669"/>
    <property type="project" value="UniProtKB-KW"/>
</dbReference>
<dbReference type="CDD" id="cd09641">
    <property type="entry name" value="Cas3''_I"/>
    <property type="match status" value="1"/>
</dbReference>
<dbReference type="OrthoDB" id="9810236at2"/>
<sequence length="791" mass="89904">MVERVLSVLGNWVEAHKEKPLTNYFYIFFKKSPEEQPMDYYAHSHKTKKYQLLKVHSKGVAQRCMKYAELFQAGHLGYLAGMLHDLGKYSELFQERIRGKSVHVDHSTAGARWLMEPEHYKLFVGTARMDFYLARSVAQAIVGHHGGLRNYGALDEEGTFNYRLSNRDYTIENYSHAWDELEINRKLCEKKALPAFDGTYLTKHNIAWKYSFLGRMLYSCLVDADSIDTRDYSNDEERQLMEERNQPTINELLNRFNYYMEQFDKVKDSQINRQRKRILAACIRNAKLGRKLFSLSVPTGGGKTLSSLAFALRHACEHELRRIIYVSPFTSITDQTAQKFREALGSDAVLEHHSNFDFDEYGENDDPKVGLRLKLSAENWDSPVVVTTSVQFFESLFASKRSKCRKLHQIAGSVIIIDEAQSIPRGYVAPCAQALQELVQSYGCSVVLCTATQPSWDKLGFATVEIMDDPTPLELSGLFAQVQISVHGDAASAVTDETVLQWMAEHKQALCIVNTRKHARLLMERLKRYFDDGVYHLSGRMYATNRKAVLKEIIQRLKDKLPCRVISTQLIEAGIDVDFPVVLRAFAGLDSIAQSAGRCNRERRRKFGKMYVFYPEPHGMPARGWIKESAVEAQHVIRAVSEGPLSLKAMEQYFDRIYGIVNGAADRIRVEASVIDSKGILALVSSKNSNLEIPYQDIADRFQFIEGGTHAVIIPFTKNGSNSVWDELNKLEEGCSSALRKLQMYTVQVYPHELAAMKQADVLDSVEGVLYLKEAGFYSFETGLRLPGDLV</sequence>
<dbReference type="GO" id="GO:0005524">
    <property type="term" value="F:ATP binding"/>
    <property type="evidence" value="ECO:0007669"/>
    <property type="project" value="UniProtKB-KW"/>
</dbReference>
<dbReference type="SUPFAM" id="SSF52540">
    <property type="entry name" value="P-loop containing nucleoside triphosphate hydrolases"/>
    <property type="match status" value="1"/>
</dbReference>
<dbReference type="InterPro" id="IPR054712">
    <property type="entry name" value="Cas3-like_dom"/>
</dbReference>
<dbReference type="PANTHER" id="PTHR47962">
    <property type="entry name" value="ATP-DEPENDENT HELICASE LHR-RELATED-RELATED"/>
    <property type="match status" value="1"/>
</dbReference>
<keyword evidence="5" id="KW-0547">Nucleotide-binding</keyword>
<keyword evidence="4" id="KW-0479">Metal-binding</keyword>
<evidence type="ECO:0000313" key="13">
    <source>
        <dbReference type="Proteomes" id="UP000261905"/>
    </source>
</evidence>
<keyword evidence="7" id="KW-0347">Helicase</keyword>
<reference evidence="12 13" key="1">
    <citation type="submission" date="2018-08" db="EMBL/GenBank/DDBJ databases">
        <title>Paenibacillus sp. M4BSY-1, whole genome shotgun sequence.</title>
        <authorList>
            <person name="Tuo L."/>
        </authorList>
    </citation>
    <scope>NUCLEOTIDE SEQUENCE [LARGE SCALE GENOMIC DNA]</scope>
    <source>
        <strain evidence="12 13">M4BSY-1</strain>
    </source>
</reference>
<dbReference type="Gene3D" id="1.10.3210.30">
    <property type="match status" value="1"/>
</dbReference>
<keyword evidence="13" id="KW-1185">Reference proteome</keyword>
<dbReference type="InterPro" id="IPR027417">
    <property type="entry name" value="P-loop_NTPase"/>
</dbReference>
<comment type="caution">
    <text evidence="12">The sequence shown here is derived from an EMBL/GenBank/DDBJ whole genome shotgun (WGS) entry which is preliminary data.</text>
</comment>
<keyword evidence="6" id="KW-0378">Hydrolase</keyword>
<evidence type="ECO:0000256" key="3">
    <source>
        <dbReference type="ARBA" id="ARBA00022722"/>
    </source>
</evidence>
<dbReference type="Proteomes" id="UP000261905">
    <property type="component" value="Unassembled WGS sequence"/>
</dbReference>
<evidence type="ECO:0000259" key="11">
    <source>
        <dbReference type="PROSITE" id="PS51643"/>
    </source>
</evidence>
<dbReference type="InterPro" id="IPR052511">
    <property type="entry name" value="ATP-dep_Helicase"/>
</dbReference>
<keyword evidence="9" id="KW-0051">Antiviral defense</keyword>
<proteinExistence type="inferred from homology"/>
<protein>
    <submittedName>
        <fullName evidence="12">CRISPR-associated helicase Cas3</fullName>
    </submittedName>
</protein>
<keyword evidence="3" id="KW-0540">Nuclease</keyword>